<proteinExistence type="predicted"/>
<sequence>MPKQVYLTLCKKHKLTLEPVLDAFSLNEVEEELDSKEHL</sequence>
<dbReference type="AlphaFoldDB" id="A0A9N8WQA8"/>
<accession>A0A9N8WQA8</accession>
<protein>
    <submittedName>
        <fullName evidence="1">9240_t:CDS:1</fullName>
    </submittedName>
</protein>
<name>A0A9N8WQA8_9GLOM</name>
<evidence type="ECO:0000313" key="1">
    <source>
        <dbReference type="EMBL" id="CAG8493022.1"/>
    </source>
</evidence>
<reference evidence="1" key="1">
    <citation type="submission" date="2021-06" db="EMBL/GenBank/DDBJ databases">
        <authorList>
            <person name="Kallberg Y."/>
            <person name="Tangrot J."/>
            <person name="Rosling A."/>
        </authorList>
    </citation>
    <scope>NUCLEOTIDE SEQUENCE</scope>
    <source>
        <strain evidence="1">UK204</strain>
    </source>
</reference>
<comment type="caution">
    <text evidence="1">The sequence shown here is derived from an EMBL/GenBank/DDBJ whole genome shotgun (WGS) entry which is preliminary data.</text>
</comment>
<organism evidence="1 2">
    <name type="scientific">Funneliformis caledonium</name>
    <dbReference type="NCBI Taxonomy" id="1117310"/>
    <lineage>
        <taxon>Eukaryota</taxon>
        <taxon>Fungi</taxon>
        <taxon>Fungi incertae sedis</taxon>
        <taxon>Mucoromycota</taxon>
        <taxon>Glomeromycotina</taxon>
        <taxon>Glomeromycetes</taxon>
        <taxon>Glomerales</taxon>
        <taxon>Glomeraceae</taxon>
        <taxon>Funneliformis</taxon>
    </lineage>
</organism>
<dbReference type="Proteomes" id="UP000789570">
    <property type="component" value="Unassembled WGS sequence"/>
</dbReference>
<dbReference type="EMBL" id="CAJVPQ010000567">
    <property type="protein sequence ID" value="CAG8493022.1"/>
    <property type="molecule type" value="Genomic_DNA"/>
</dbReference>
<keyword evidence="2" id="KW-1185">Reference proteome</keyword>
<evidence type="ECO:0000313" key="2">
    <source>
        <dbReference type="Proteomes" id="UP000789570"/>
    </source>
</evidence>
<gene>
    <name evidence="1" type="ORF">FCALED_LOCUS3314</name>
</gene>